<dbReference type="GO" id="GO:0004222">
    <property type="term" value="F:metalloendopeptidase activity"/>
    <property type="evidence" value="ECO:0007669"/>
    <property type="project" value="InterPro"/>
</dbReference>
<evidence type="ECO:0000256" key="13">
    <source>
        <dbReference type="ARBA" id="ARBA00022989"/>
    </source>
</evidence>
<dbReference type="GO" id="GO:0004176">
    <property type="term" value="F:ATP-dependent peptidase activity"/>
    <property type="evidence" value="ECO:0007669"/>
    <property type="project" value="InterPro"/>
</dbReference>
<evidence type="ECO:0000313" key="19">
    <source>
        <dbReference type="EMBL" id="SVP94426.1"/>
    </source>
</evidence>
<evidence type="ECO:0000256" key="4">
    <source>
        <dbReference type="ARBA" id="ARBA00010550"/>
    </source>
</evidence>
<dbReference type="InterPro" id="IPR041569">
    <property type="entry name" value="AAA_lid_3"/>
</dbReference>
<dbReference type="GO" id="GO:0046872">
    <property type="term" value="F:metal ion binding"/>
    <property type="evidence" value="ECO:0007669"/>
    <property type="project" value="UniProtKB-KW"/>
</dbReference>
<evidence type="ECO:0000256" key="14">
    <source>
        <dbReference type="ARBA" id="ARBA00023049"/>
    </source>
</evidence>
<evidence type="ECO:0000313" key="20">
    <source>
        <dbReference type="EMBL" id="SVP95271.1"/>
    </source>
</evidence>
<dbReference type="PANTHER" id="PTHR23076">
    <property type="entry name" value="METALLOPROTEASE M41 FTSH"/>
    <property type="match status" value="1"/>
</dbReference>
<comment type="cofactor">
    <cofactor evidence="1">
        <name>Zn(2+)</name>
        <dbReference type="ChEBI" id="CHEBI:29105"/>
    </cofactor>
</comment>
<dbReference type="EMBL" id="UIVT01000004">
    <property type="protein sequence ID" value="SVP94426.1"/>
    <property type="molecule type" value="Genomic_DNA"/>
</dbReference>
<dbReference type="Gene3D" id="1.10.8.60">
    <property type="match status" value="1"/>
</dbReference>
<dbReference type="InterPro" id="IPR037219">
    <property type="entry name" value="Peptidase_M41-like"/>
</dbReference>
<keyword evidence="8 16" id="KW-0547">Nucleotide-binding</keyword>
<evidence type="ECO:0000256" key="16">
    <source>
        <dbReference type="RuleBase" id="RU003651"/>
    </source>
</evidence>
<dbReference type="InterPro" id="IPR003960">
    <property type="entry name" value="ATPase_AAA_CS"/>
</dbReference>
<dbReference type="EMBL" id="UIVS01000004">
    <property type="protein sequence ID" value="SVP95271.1"/>
    <property type="molecule type" value="Genomic_DNA"/>
</dbReference>
<keyword evidence="9" id="KW-0378">Hydrolase</keyword>
<evidence type="ECO:0000256" key="6">
    <source>
        <dbReference type="ARBA" id="ARBA00022692"/>
    </source>
</evidence>
<dbReference type="InterPro" id="IPR003959">
    <property type="entry name" value="ATPase_AAA_core"/>
</dbReference>
<dbReference type="Gene3D" id="1.20.58.760">
    <property type="entry name" value="Peptidase M41"/>
    <property type="match status" value="1"/>
</dbReference>
<dbReference type="InterPro" id="IPR027417">
    <property type="entry name" value="P-loop_NTPase"/>
</dbReference>
<dbReference type="SMART" id="SM00382">
    <property type="entry name" value="AAA"/>
    <property type="match status" value="1"/>
</dbReference>
<keyword evidence="12" id="KW-0809">Transit peptide</keyword>
<dbReference type="Pfam" id="PF01434">
    <property type="entry name" value="Peptidase_M41"/>
    <property type="match status" value="1"/>
</dbReference>
<evidence type="ECO:0000256" key="15">
    <source>
        <dbReference type="ARBA" id="ARBA00023136"/>
    </source>
</evidence>
<comment type="similarity">
    <text evidence="4">In the N-terminal section; belongs to the AAA ATPase family.</text>
</comment>
<evidence type="ECO:0000256" key="7">
    <source>
        <dbReference type="ARBA" id="ARBA00022723"/>
    </source>
</evidence>
<dbReference type="AlphaFoldDB" id="A0A3B0NGU8"/>
<dbReference type="GO" id="GO:0006508">
    <property type="term" value="P:proteolysis"/>
    <property type="evidence" value="ECO:0007669"/>
    <property type="project" value="UniProtKB-KW"/>
</dbReference>
<accession>A0A3B0NGU8</accession>
<evidence type="ECO:0000256" key="2">
    <source>
        <dbReference type="ARBA" id="ARBA00004141"/>
    </source>
</evidence>
<feature type="transmembrane region" description="Helical" evidence="17">
    <location>
        <begin position="167"/>
        <end position="184"/>
    </location>
</feature>
<dbReference type="FunFam" id="3.40.50.300:FF:000277">
    <property type="entry name" value="ATP-dependent zinc metalloprotease FtsH"/>
    <property type="match status" value="1"/>
</dbReference>
<dbReference type="InterPro" id="IPR000642">
    <property type="entry name" value="Peptidase_M41"/>
</dbReference>
<dbReference type="GO" id="GO:0016020">
    <property type="term" value="C:membrane"/>
    <property type="evidence" value="ECO:0007669"/>
    <property type="project" value="UniProtKB-SubCell"/>
</dbReference>
<feature type="domain" description="AAA+ ATPase" evidence="18">
    <location>
        <begin position="241"/>
        <end position="377"/>
    </location>
</feature>
<dbReference type="CDD" id="cd19501">
    <property type="entry name" value="RecA-like_FtsH"/>
    <property type="match status" value="1"/>
</dbReference>
<dbReference type="VEuPathDB" id="PiroplasmaDB:TA08725"/>
<dbReference type="SUPFAM" id="SSF52540">
    <property type="entry name" value="P-loop containing nucleoside triphosphate hydrolases"/>
    <property type="match status" value="1"/>
</dbReference>
<dbReference type="PROSITE" id="PS00674">
    <property type="entry name" value="AAA"/>
    <property type="match status" value="1"/>
</dbReference>
<keyword evidence="10" id="KW-0862">Zinc</keyword>
<dbReference type="InterPro" id="IPR003593">
    <property type="entry name" value="AAA+_ATPase"/>
</dbReference>
<evidence type="ECO:0000259" key="18">
    <source>
        <dbReference type="SMART" id="SM00382"/>
    </source>
</evidence>
<dbReference type="PANTHER" id="PTHR23076:SF97">
    <property type="entry name" value="ATP-DEPENDENT ZINC METALLOPROTEASE YME1L1"/>
    <property type="match status" value="1"/>
</dbReference>
<reference evidence="19" key="1">
    <citation type="submission" date="2018-07" db="EMBL/GenBank/DDBJ databases">
        <authorList>
            <person name="Quirk P.G."/>
            <person name="Krulwich T.A."/>
        </authorList>
    </citation>
    <scope>NUCLEOTIDE SEQUENCE</scope>
    <source>
        <strain evidence="19">Anand</strain>
    </source>
</reference>
<comment type="subcellular location">
    <subcellularLocation>
        <location evidence="2">Membrane</location>
        <topology evidence="2">Multi-pass membrane protein</topology>
    </subcellularLocation>
</comment>
<dbReference type="FunFam" id="1.10.8.60:FF:000001">
    <property type="entry name" value="ATP-dependent zinc metalloprotease FtsH"/>
    <property type="match status" value="1"/>
</dbReference>
<keyword evidence="15 17" id="KW-0472">Membrane</keyword>
<keyword evidence="6 17" id="KW-0812">Transmembrane</keyword>
<evidence type="ECO:0000256" key="9">
    <source>
        <dbReference type="ARBA" id="ARBA00022801"/>
    </source>
</evidence>
<dbReference type="Pfam" id="PF17862">
    <property type="entry name" value="AAA_lid_3"/>
    <property type="match status" value="1"/>
</dbReference>
<dbReference type="Gene3D" id="3.40.50.300">
    <property type="entry name" value="P-loop containing nucleotide triphosphate hydrolases"/>
    <property type="match status" value="1"/>
</dbReference>
<sequence>MIRKYTIALIRGLSHKGRIGGIAYSFYVPKRSITHSSTRIYSLKRSIDEDILRGKLNELNLREANNYDPRIVIRAVESCHNNTFPKDEGVLKEYLRALVLSNTLYSRSLRPLVEQPNTNFTDNKLNDKILNLLDRNELLLKVDEKNPIHVVVNPSSGNNLWKFMKKFVSFSTLALFFGSFILMFNQNLHRSMKHSFKVITPDESDTTFDDVKGCDEVREELEEMIEYLKEPGKFSKLGAKLPKGILLAGSPGTGKTLIARALASEAGVPFIHASGSEFEEMFVGVGARRIRDLFKTAKSISPCIVFIDELDAVGSRRSSMDHNSVRMTLNQLLVELDGFAKHEGIVVLCATNFPESLDPALVRPGRLDKTVYIPLPDMKGRLEILKHYASKMILSSDIDLTTMAKRTVGMTGADLFNILNTAALKCSVKGLSAITATALEEAFDRVVVGLKGKPLINERERKSTAYHEGGHTLVSLHTNSATKVHKATILPRGNTLGVTWKIPEEKKDTRMNELKAEIDVLMGGMAAEEVIYGKENVTTGCQSDLKRATEIAKTLVFFKILILISQVMQFGVGLKDVVGPMFVDTQSYKELSEDLRKKIDSTVQSILDESYVRAVTIIKNNVNQLHRLSEALVEYETLNYDEILKAIEGRLEMGVLRINPRDQKNKVSNIKIKSTGDLITETQTQHSFKSN</sequence>
<evidence type="ECO:0000256" key="17">
    <source>
        <dbReference type="SAM" id="Phobius"/>
    </source>
</evidence>
<evidence type="ECO:0000256" key="8">
    <source>
        <dbReference type="ARBA" id="ARBA00022741"/>
    </source>
</evidence>
<dbReference type="GO" id="GO:0005739">
    <property type="term" value="C:mitochondrion"/>
    <property type="evidence" value="ECO:0007669"/>
    <property type="project" value="TreeGrafter"/>
</dbReference>
<keyword evidence="11 16" id="KW-0067">ATP-binding</keyword>
<keyword evidence="7" id="KW-0479">Metal-binding</keyword>
<gene>
    <name evidence="19" type="ORF">TAT_000343300</name>
    <name evidence="20" type="ORF">TAV_000343100</name>
</gene>
<comment type="similarity">
    <text evidence="16">Belongs to the AAA ATPase family.</text>
</comment>
<organism evidence="19">
    <name type="scientific">Theileria annulata</name>
    <dbReference type="NCBI Taxonomy" id="5874"/>
    <lineage>
        <taxon>Eukaryota</taxon>
        <taxon>Sar</taxon>
        <taxon>Alveolata</taxon>
        <taxon>Apicomplexa</taxon>
        <taxon>Aconoidasida</taxon>
        <taxon>Piroplasmida</taxon>
        <taxon>Theileriidae</taxon>
        <taxon>Theileria</taxon>
    </lineage>
</organism>
<keyword evidence="5" id="KW-0645">Protease</keyword>
<evidence type="ECO:0000256" key="5">
    <source>
        <dbReference type="ARBA" id="ARBA00022670"/>
    </source>
</evidence>
<keyword evidence="14" id="KW-0482">Metalloprotease</keyword>
<protein>
    <submittedName>
        <fullName evidence="19">Metallopeptidase, putative</fullName>
    </submittedName>
</protein>
<name>A0A3B0NGU8_THEAN</name>
<evidence type="ECO:0000256" key="3">
    <source>
        <dbReference type="ARBA" id="ARBA00010044"/>
    </source>
</evidence>
<dbReference type="SUPFAM" id="SSF140990">
    <property type="entry name" value="FtsH protease domain-like"/>
    <property type="match status" value="1"/>
</dbReference>
<evidence type="ECO:0000256" key="11">
    <source>
        <dbReference type="ARBA" id="ARBA00022840"/>
    </source>
</evidence>
<dbReference type="GO" id="GO:0005524">
    <property type="term" value="F:ATP binding"/>
    <property type="evidence" value="ECO:0007669"/>
    <property type="project" value="UniProtKB-KW"/>
</dbReference>
<dbReference type="GO" id="GO:0016887">
    <property type="term" value="F:ATP hydrolysis activity"/>
    <property type="evidence" value="ECO:0007669"/>
    <property type="project" value="InterPro"/>
</dbReference>
<evidence type="ECO:0000256" key="12">
    <source>
        <dbReference type="ARBA" id="ARBA00022946"/>
    </source>
</evidence>
<dbReference type="Pfam" id="PF00004">
    <property type="entry name" value="AAA"/>
    <property type="match status" value="1"/>
</dbReference>
<evidence type="ECO:0000256" key="10">
    <source>
        <dbReference type="ARBA" id="ARBA00022833"/>
    </source>
</evidence>
<keyword evidence="13 17" id="KW-1133">Transmembrane helix</keyword>
<comment type="similarity">
    <text evidence="3">In the C-terminal section; belongs to the peptidase M41 family.</text>
</comment>
<evidence type="ECO:0000256" key="1">
    <source>
        <dbReference type="ARBA" id="ARBA00001947"/>
    </source>
</evidence>
<proteinExistence type="inferred from homology"/>